<feature type="region of interest" description="Disordered" evidence="1">
    <location>
        <begin position="121"/>
        <end position="160"/>
    </location>
</feature>
<dbReference type="AlphaFoldDB" id="A0A917KEA4"/>
<protein>
    <recommendedName>
        <fullName evidence="4">Bacteriophage-related protein</fullName>
    </recommendedName>
</protein>
<proteinExistence type="predicted"/>
<comment type="caution">
    <text evidence="2">The sequence shown here is derived from an EMBL/GenBank/DDBJ whole genome shotgun (WGS) entry which is preliminary data.</text>
</comment>
<name>A0A917KEA4_9PROT</name>
<evidence type="ECO:0000313" key="2">
    <source>
        <dbReference type="EMBL" id="GGJ07352.1"/>
    </source>
</evidence>
<sequence>MTTATSITVRVPLAIRHRPGRKTVVTPTTDGVAPVTARADPALVKALARAFRYQRMLDQGLYVSITEMAAAERLDRGYLGRLLRLPLLAPDITDGIINGRQPHSMGLSRLMEPLPGEWGAQRASLSRCHAPASLSDRRGEQPPSGSEAPQARPSPKREIA</sequence>
<gene>
    <name evidence="2" type="ORF">GCM10011320_12830</name>
</gene>
<keyword evidence="3" id="KW-1185">Reference proteome</keyword>
<dbReference type="EMBL" id="BMKW01000002">
    <property type="protein sequence ID" value="GGJ07352.1"/>
    <property type="molecule type" value="Genomic_DNA"/>
</dbReference>
<dbReference type="Proteomes" id="UP000661507">
    <property type="component" value="Unassembled WGS sequence"/>
</dbReference>
<evidence type="ECO:0008006" key="4">
    <source>
        <dbReference type="Google" id="ProtNLM"/>
    </source>
</evidence>
<reference evidence="2" key="1">
    <citation type="journal article" date="2014" name="Int. J. Syst. Evol. Microbiol.">
        <title>Complete genome sequence of Corynebacterium casei LMG S-19264T (=DSM 44701T), isolated from a smear-ripened cheese.</title>
        <authorList>
            <consortium name="US DOE Joint Genome Institute (JGI-PGF)"/>
            <person name="Walter F."/>
            <person name="Albersmeier A."/>
            <person name="Kalinowski J."/>
            <person name="Ruckert C."/>
        </authorList>
    </citation>
    <scope>NUCLEOTIDE SEQUENCE</scope>
    <source>
        <strain evidence="2">CGMCC 1.3617</strain>
    </source>
</reference>
<organism evidence="2 3">
    <name type="scientific">Neoroseomonas lacus</name>
    <dbReference type="NCBI Taxonomy" id="287609"/>
    <lineage>
        <taxon>Bacteria</taxon>
        <taxon>Pseudomonadati</taxon>
        <taxon>Pseudomonadota</taxon>
        <taxon>Alphaproteobacteria</taxon>
        <taxon>Acetobacterales</taxon>
        <taxon>Acetobacteraceae</taxon>
        <taxon>Neoroseomonas</taxon>
    </lineage>
</organism>
<evidence type="ECO:0000313" key="3">
    <source>
        <dbReference type="Proteomes" id="UP000661507"/>
    </source>
</evidence>
<dbReference type="RefSeq" id="WP_229681172.1">
    <property type="nucleotide sequence ID" value="NZ_BMKW01000002.1"/>
</dbReference>
<dbReference type="SUPFAM" id="SSF109709">
    <property type="entry name" value="KorB DNA-binding domain-like"/>
    <property type="match status" value="1"/>
</dbReference>
<accession>A0A917KEA4</accession>
<reference evidence="2" key="2">
    <citation type="submission" date="2020-09" db="EMBL/GenBank/DDBJ databases">
        <authorList>
            <person name="Sun Q."/>
            <person name="Zhou Y."/>
        </authorList>
    </citation>
    <scope>NUCLEOTIDE SEQUENCE</scope>
    <source>
        <strain evidence="2">CGMCC 1.3617</strain>
    </source>
</reference>
<evidence type="ECO:0000256" key="1">
    <source>
        <dbReference type="SAM" id="MobiDB-lite"/>
    </source>
</evidence>